<comment type="caution">
    <text evidence="2">The sequence shown here is derived from an EMBL/GenBank/DDBJ whole genome shotgun (WGS) entry which is preliminary data.</text>
</comment>
<sequence length="56" mass="6861">MRHKPFNNRITWGTLLSFCLWNIWLIRNYNQFNNKRDPISCDYICDQSSDEILHND</sequence>
<reference evidence="2 3" key="1">
    <citation type="submission" date="2023-10" db="EMBL/GenBank/DDBJ databases">
        <title>Genome-Wide Identification Analysis in wild type Solanum Pinnatisectum Reveals Some Genes Defensing Phytophthora Infestans.</title>
        <authorList>
            <person name="Sun C."/>
        </authorList>
    </citation>
    <scope>NUCLEOTIDE SEQUENCE [LARGE SCALE GENOMIC DNA]</scope>
    <source>
        <strain evidence="2">LQN</strain>
        <tissue evidence="2">Leaf</tissue>
    </source>
</reference>
<feature type="transmembrane region" description="Helical" evidence="1">
    <location>
        <begin position="6"/>
        <end position="26"/>
    </location>
</feature>
<protein>
    <submittedName>
        <fullName evidence="2">Uncharacterized protein</fullName>
    </submittedName>
</protein>
<gene>
    <name evidence="2" type="ORF">R3W88_027206</name>
</gene>
<keyword evidence="1" id="KW-1133">Transmembrane helix</keyword>
<evidence type="ECO:0000313" key="3">
    <source>
        <dbReference type="Proteomes" id="UP001311915"/>
    </source>
</evidence>
<proteinExistence type="predicted"/>
<evidence type="ECO:0000313" key="2">
    <source>
        <dbReference type="EMBL" id="KAK4724427.1"/>
    </source>
</evidence>
<name>A0AAV9LGL1_9SOLN</name>
<keyword evidence="1" id="KW-0472">Membrane</keyword>
<accession>A0AAV9LGL1</accession>
<keyword evidence="3" id="KW-1185">Reference proteome</keyword>
<dbReference type="EMBL" id="JAWPEI010000006">
    <property type="protein sequence ID" value="KAK4724427.1"/>
    <property type="molecule type" value="Genomic_DNA"/>
</dbReference>
<dbReference type="AlphaFoldDB" id="A0AAV9LGL1"/>
<keyword evidence="1" id="KW-0812">Transmembrane</keyword>
<organism evidence="2 3">
    <name type="scientific">Solanum pinnatisectum</name>
    <name type="common">tansyleaf nightshade</name>
    <dbReference type="NCBI Taxonomy" id="50273"/>
    <lineage>
        <taxon>Eukaryota</taxon>
        <taxon>Viridiplantae</taxon>
        <taxon>Streptophyta</taxon>
        <taxon>Embryophyta</taxon>
        <taxon>Tracheophyta</taxon>
        <taxon>Spermatophyta</taxon>
        <taxon>Magnoliopsida</taxon>
        <taxon>eudicotyledons</taxon>
        <taxon>Gunneridae</taxon>
        <taxon>Pentapetalae</taxon>
        <taxon>asterids</taxon>
        <taxon>lamiids</taxon>
        <taxon>Solanales</taxon>
        <taxon>Solanaceae</taxon>
        <taxon>Solanoideae</taxon>
        <taxon>Solaneae</taxon>
        <taxon>Solanum</taxon>
    </lineage>
</organism>
<dbReference type="Proteomes" id="UP001311915">
    <property type="component" value="Unassembled WGS sequence"/>
</dbReference>
<evidence type="ECO:0000256" key="1">
    <source>
        <dbReference type="SAM" id="Phobius"/>
    </source>
</evidence>